<dbReference type="RefSeq" id="YP_009207059.1">
    <property type="nucleotide sequence ID" value="NC_028890.1"/>
</dbReference>
<evidence type="ECO:0000313" key="2">
    <source>
        <dbReference type="Proteomes" id="UP000204602"/>
    </source>
</evidence>
<accession>A0A0K2CZX1</accession>
<evidence type="ECO:0000313" key="1">
    <source>
        <dbReference type="EMBL" id="ALA13114.1"/>
    </source>
</evidence>
<dbReference type="OrthoDB" id="39624at10239"/>
<proteinExistence type="predicted"/>
<protein>
    <submittedName>
        <fullName evidence="1">Uncharacterized protein</fullName>
    </submittedName>
</protein>
<dbReference type="EMBL" id="KT224359">
    <property type="protein sequence ID" value="ALA13114.1"/>
    <property type="molecule type" value="Genomic_DNA"/>
</dbReference>
<reference evidence="1 2" key="1">
    <citation type="journal article" date="2015" name="Genome Announc.">
        <title>Complete Genome Sequence of Bacillus cereus Group Phage TsarBomba.</title>
        <authorList>
            <person name="Erill I."/>
            <person name="Caruso S.M."/>
        </authorList>
    </citation>
    <scope>NUCLEOTIDE SEQUENCE [LARGE SCALE GENOMIC DNA]</scope>
</reference>
<dbReference type="KEGG" id="vg:26633324"/>
<sequence>MAATTIDFVQTFKTIGVKIGDVFLYNGHYYEVSQINSVDRALHGLQVKGKGRRIVSPFETKDDAKLLTSAF</sequence>
<organism evidence="1 2">
    <name type="scientific">Bacillus phage TsarBomba</name>
    <dbReference type="NCBI Taxonomy" id="1690456"/>
    <lineage>
        <taxon>Viruses</taxon>
        <taxon>Duplodnaviria</taxon>
        <taxon>Heunggongvirae</taxon>
        <taxon>Uroviricota</taxon>
        <taxon>Caudoviricetes</taxon>
        <taxon>Herelleviridae</taxon>
        <taxon>Bastillevirinae</taxon>
        <taxon>Tsarbombavirus</taxon>
        <taxon>Tsarbombavirus tsarbomba</taxon>
    </lineage>
</organism>
<gene>
    <name evidence="1" type="ORF">TSARBOMBA_244</name>
</gene>
<dbReference type="GeneID" id="26633324"/>
<name>A0A0K2CZX1_9CAUD</name>
<dbReference type="Proteomes" id="UP000204602">
    <property type="component" value="Segment"/>
</dbReference>
<keyword evidence="2" id="KW-1185">Reference proteome</keyword>